<name>A0A382NFB3_9ZZZZ</name>
<reference evidence="1" key="1">
    <citation type="submission" date="2018-05" db="EMBL/GenBank/DDBJ databases">
        <authorList>
            <person name="Lanie J.A."/>
            <person name="Ng W.-L."/>
            <person name="Kazmierczak K.M."/>
            <person name="Andrzejewski T.M."/>
            <person name="Davidsen T.M."/>
            <person name="Wayne K.J."/>
            <person name="Tettelin H."/>
            <person name="Glass J.I."/>
            <person name="Rusch D."/>
            <person name="Podicherti R."/>
            <person name="Tsui H.-C.T."/>
            <person name="Winkler M.E."/>
        </authorList>
    </citation>
    <scope>NUCLEOTIDE SEQUENCE</scope>
</reference>
<evidence type="ECO:0000313" key="1">
    <source>
        <dbReference type="EMBL" id="SVC59015.1"/>
    </source>
</evidence>
<sequence length="40" mass="4478">MNSLALKEACHELRIHSVYYQVYVAKTLSSTFGKFSSPGN</sequence>
<gene>
    <name evidence="1" type="ORF">METZ01_LOCUS311869</name>
</gene>
<accession>A0A382NFB3</accession>
<dbReference type="AlphaFoldDB" id="A0A382NFB3"/>
<proteinExistence type="predicted"/>
<organism evidence="1">
    <name type="scientific">marine metagenome</name>
    <dbReference type="NCBI Taxonomy" id="408172"/>
    <lineage>
        <taxon>unclassified sequences</taxon>
        <taxon>metagenomes</taxon>
        <taxon>ecological metagenomes</taxon>
    </lineage>
</organism>
<dbReference type="EMBL" id="UINC01099612">
    <property type="protein sequence ID" value="SVC59015.1"/>
    <property type="molecule type" value="Genomic_DNA"/>
</dbReference>
<protein>
    <submittedName>
        <fullName evidence="1">Uncharacterized protein</fullName>
    </submittedName>
</protein>